<dbReference type="PANTHER" id="PTHR48258:SF4">
    <property type="entry name" value="DUF4216 DOMAIN-CONTAINING PROTEIN"/>
    <property type="match status" value="1"/>
</dbReference>
<feature type="region of interest" description="Disordered" evidence="1">
    <location>
        <begin position="79"/>
        <end position="103"/>
    </location>
</feature>
<evidence type="ECO:0000259" key="2">
    <source>
        <dbReference type="Pfam" id="PF13963"/>
    </source>
</evidence>
<dbReference type="InterPro" id="IPR029480">
    <property type="entry name" value="Transpos_assoc"/>
</dbReference>
<feature type="domain" description="Transposase-associated" evidence="2">
    <location>
        <begin position="5"/>
        <end position="79"/>
    </location>
</feature>
<dbReference type="EMBL" id="LR862150">
    <property type="protein sequence ID" value="CAD1832988.1"/>
    <property type="molecule type" value="Genomic_DNA"/>
</dbReference>
<name>A0A6V7PQP7_ANACO</name>
<gene>
    <name evidence="3" type="ORF">CB5_LOCUS16199</name>
</gene>
<sequence>MTPSKRWMDLVDDRLSEAYEMGVQSFLNYAFKRTGKNKEIRCPCVKCGNTYSGTRELVESHLKVYRIVQNYTFWYHHGERSGEPQSESDGDDGEEIEEDESENEMHEIIRDLYPEFSDVYLEFSDVCRDFENSNSMSNDEIEEEPNDEAKKFYRWKHDKHSGETKQKVAQIHKQDNNLIMEDLLSLSRGPTKYVTCYNGYLINGYKFRIEDIDKGLRTQNSGVVAVGDTGSETERRDYYGKTQSRDIYEMPLEMDEDSNDLQNKVEAYQQFESFISINAASTSQNIEDEVNWNRKDMEPMIIDITSTRKKKKQKS</sequence>
<dbReference type="AlphaFoldDB" id="A0A6V7PQP7"/>
<accession>A0A6V7PQP7</accession>
<protein>
    <recommendedName>
        <fullName evidence="2">Transposase-associated domain-containing protein</fullName>
    </recommendedName>
</protein>
<organism evidence="3">
    <name type="scientific">Ananas comosus var. bracteatus</name>
    <name type="common">red pineapple</name>
    <dbReference type="NCBI Taxonomy" id="296719"/>
    <lineage>
        <taxon>Eukaryota</taxon>
        <taxon>Viridiplantae</taxon>
        <taxon>Streptophyta</taxon>
        <taxon>Embryophyta</taxon>
        <taxon>Tracheophyta</taxon>
        <taxon>Spermatophyta</taxon>
        <taxon>Magnoliopsida</taxon>
        <taxon>Liliopsida</taxon>
        <taxon>Poales</taxon>
        <taxon>Bromeliaceae</taxon>
        <taxon>Bromelioideae</taxon>
        <taxon>Ananas</taxon>
    </lineage>
</organism>
<evidence type="ECO:0000313" key="3">
    <source>
        <dbReference type="EMBL" id="CAD1832988.1"/>
    </source>
</evidence>
<dbReference type="Pfam" id="PF13963">
    <property type="entry name" value="Transpos_assoc"/>
    <property type="match status" value="1"/>
</dbReference>
<evidence type="ECO:0000256" key="1">
    <source>
        <dbReference type="SAM" id="MobiDB-lite"/>
    </source>
</evidence>
<reference evidence="3" key="1">
    <citation type="submission" date="2020-07" db="EMBL/GenBank/DDBJ databases">
        <authorList>
            <person name="Lin J."/>
        </authorList>
    </citation>
    <scope>NUCLEOTIDE SEQUENCE</scope>
</reference>
<feature type="compositionally biased region" description="Acidic residues" evidence="1">
    <location>
        <begin position="86"/>
        <end position="102"/>
    </location>
</feature>
<proteinExistence type="predicted"/>
<dbReference type="PANTHER" id="PTHR48258">
    <property type="entry name" value="DUF4218 DOMAIN-CONTAINING PROTEIN-RELATED"/>
    <property type="match status" value="1"/>
</dbReference>